<evidence type="ECO:0000313" key="1">
    <source>
        <dbReference type="EMBL" id="KAJ8668076.1"/>
    </source>
</evidence>
<protein>
    <submittedName>
        <fullName evidence="1">Uncharacterized protein</fullName>
    </submittedName>
</protein>
<gene>
    <name evidence="1" type="ORF">QAD02_009739</name>
</gene>
<reference evidence="1" key="1">
    <citation type="submission" date="2023-04" db="EMBL/GenBank/DDBJ databases">
        <title>A chromosome-level genome assembly of the parasitoid wasp Eretmocerus hayati.</title>
        <authorList>
            <person name="Zhong Y."/>
            <person name="Liu S."/>
            <person name="Liu Y."/>
        </authorList>
    </citation>
    <scope>NUCLEOTIDE SEQUENCE</scope>
    <source>
        <strain evidence="1">ZJU_SS_LIU_2023</strain>
    </source>
</reference>
<dbReference type="EMBL" id="CM056744">
    <property type="protein sequence ID" value="KAJ8668076.1"/>
    <property type="molecule type" value="Genomic_DNA"/>
</dbReference>
<proteinExistence type="predicted"/>
<sequence>MFSKLGILLLTTYFLGTVNCQDASESVNAALEKAQEIASQNGINLNLTNLNGLNLTSLNISALPIGKAEDALREKCTKNGGSYDDAKDAGMKLIACTKDIVNFNTLQQEIKDNTYNGDLDKVFKKYCKKQPTVEKCLKDFAEKIEPCLEPVEKQTKQTLDKITKKILDFVCFKEGDRIAMFVAAKGPECFKEKVSELRQCGNKTFSGYAKSVAFNPADGIAGAVQQATSLFDPEKLPLLVFDQERCSNLQSFQKCSVEELELCEDPTPANLIDSIFNYIKKVTPCEQLLKGGSPQAAALTMEQNSASKNSAFAAILLAAIAAIFA</sequence>
<name>A0ACC2NAJ3_9HYME</name>
<dbReference type="Proteomes" id="UP001239111">
    <property type="component" value="Chromosome 4"/>
</dbReference>
<evidence type="ECO:0000313" key="2">
    <source>
        <dbReference type="Proteomes" id="UP001239111"/>
    </source>
</evidence>
<accession>A0ACC2NAJ3</accession>
<comment type="caution">
    <text evidence="1">The sequence shown here is derived from an EMBL/GenBank/DDBJ whole genome shotgun (WGS) entry which is preliminary data.</text>
</comment>
<organism evidence="1 2">
    <name type="scientific">Eretmocerus hayati</name>
    <dbReference type="NCBI Taxonomy" id="131215"/>
    <lineage>
        <taxon>Eukaryota</taxon>
        <taxon>Metazoa</taxon>
        <taxon>Ecdysozoa</taxon>
        <taxon>Arthropoda</taxon>
        <taxon>Hexapoda</taxon>
        <taxon>Insecta</taxon>
        <taxon>Pterygota</taxon>
        <taxon>Neoptera</taxon>
        <taxon>Endopterygota</taxon>
        <taxon>Hymenoptera</taxon>
        <taxon>Apocrita</taxon>
        <taxon>Proctotrupomorpha</taxon>
        <taxon>Chalcidoidea</taxon>
        <taxon>Aphelinidae</taxon>
        <taxon>Aphelininae</taxon>
        <taxon>Eretmocerus</taxon>
    </lineage>
</organism>
<keyword evidence="2" id="KW-1185">Reference proteome</keyword>